<accession>A0A0E9W290</accession>
<reference evidence="1" key="2">
    <citation type="journal article" date="2015" name="Fish Shellfish Immunol.">
        <title>Early steps in the European eel (Anguilla anguilla)-Vibrio vulnificus interaction in the gills: Role of the RtxA13 toxin.</title>
        <authorList>
            <person name="Callol A."/>
            <person name="Pajuelo D."/>
            <person name="Ebbesson L."/>
            <person name="Teles M."/>
            <person name="MacKenzie S."/>
            <person name="Amaro C."/>
        </authorList>
    </citation>
    <scope>NUCLEOTIDE SEQUENCE</scope>
</reference>
<dbReference type="EMBL" id="GBXM01024110">
    <property type="protein sequence ID" value="JAH84467.1"/>
    <property type="molecule type" value="Transcribed_RNA"/>
</dbReference>
<name>A0A0E9W290_ANGAN</name>
<organism evidence="1">
    <name type="scientific">Anguilla anguilla</name>
    <name type="common">European freshwater eel</name>
    <name type="synonym">Muraena anguilla</name>
    <dbReference type="NCBI Taxonomy" id="7936"/>
    <lineage>
        <taxon>Eukaryota</taxon>
        <taxon>Metazoa</taxon>
        <taxon>Chordata</taxon>
        <taxon>Craniata</taxon>
        <taxon>Vertebrata</taxon>
        <taxon>Euteleostomi</taxon>
        <taxon>Actinopterygii</taxon>
        <taxon>Neopterygii</taxon>
        <taxon>Teleostei</taxon>
        <taxon>Anguilliformes</taxon>
        <taxon>Anguillidae</taxon>
        <taxon>Anguilla</taxon>
    </lineage>
</organism>
<proteinExistence type="predicted"/>
<sequence length="40" mass="4297">MIRSPEQCSVNIQLYKGPVASGLVEAAVCLACLYQVIVMV</sequence>
<evidence type="ECO:0000313" key="1">
    <source>
        <dbReference type="EMBL" id="JAH84467.1"/>
    </source>
</evidence>
<reference evidence="1" key="1">
    <citation type="submission" date="2014-11" db="EMBL/GenBank/DDBJ databases">
        <authorList>
            <person name="Amaro Gonzalez C."/>
        </authorList>
    </citation>
    <scope>NUCLEOTIDE SEQUENCE</scope>
</reference>
<dbReference type="AlphaFoldDB" id="A0A0E9W290"/>
<protein>
    <submittedName>
        <fullName evidence="1">Uncharacterized protein</fullName>
    </submittedName>
</protein>